<feature type="coiled-coil region" evidence="1">
    <location>
        <begin position="259"/>
        <end position="300"/>
    </location>
</feature>
<dbReference type="Gene3D" id="1.20.5.170">
    <property type="match status" value="1"/>
</dbReference>
<evidence type="ECO:0000313" key="4">
    <source>
        <dbReference type="Proteomes" id="UP000483820"/>
    </source>
</evidence>
<feature type="domain" description="BZIP" evidence="2">
    <location>
        <begin position="241"/>
        <end position="298"/>
    </location>
</feature>
<dbReference type="KEGG" id="crq:GCK72_004037"/>
<reference evidence="3 4" key="1">
    <citation type="submission" date="2019-12" db="EMBL/GenBank/DDBJ databases">
        <title>Chromosome-level assembly of the Caenorhabditis remanei genome.</title>
        <authorList>
            <person name="Teterina A.A."/>
            <person name="Willis J.H."/>
            <person name="Phillips P.C."/>
        </authorList>
    </citation>
    <scope>NUCLEOTIDE SEQUENCE [LARGE SCALE GENOMIC DNA]</scope>
    <source>
        <strain evidence="3 4">PX506</strain>
        <tissue evidence="3">Whole organism</tissue>
    </source>
</reference>
<dbReference type="RefSeq" id="XP_053588612.1">
    <property type="nucleotide sequence ID" value="XM_053724418.1"/>
</dbReference>
<protein>
    <recommendedName>
        <fullName evidence="2">BZIP domain-containing protein</fullName>
    </recommendedName>
</protein>
<dbReference type="GO" id="GO:0003700">
    <property type="term" value="F:DNA-binding transcription factor activity"/>
    <property type="evidence" value="ECO:0007669"/>
    <property type="project" value="InterPro"/>
</dbReference>
<evidence type="ECO:0000313" key="3">
    <source>
        <dbReference type="EMBL" id="KAF1764091.1"/>
    </source>
</evidence>
<accession>A0A6A5HB38</accession>
<name>A0A6A5HB38_CAERE</name>
<organism evidence="3 4">
    <name type="scientific">Caenorhabditis remanei</name>
    <name type="common">Caenorhabditis vulgaris</name>
    <dbReference type="NCBI Taxonomy" id="31234"/>
    <lineage>
        <taxon>Eukaryota</taxon>
        <taxon>Metazoa</taxon>
        <taxon>Ecdysozoa</taxon>
        <taxon>Nematoda</taxon>
        <taxon>Chromadorea</taxon>
        <taxon>Rhabditida</taxon>
        <taxon>Rhabditina</taxon>
        <taxon>Rhabditomorpha</taxon>
        <taxon>Rhabditoidea</taxon>
        <taxon>Rhabditidae</taxon>
        <taxon>Peloderinae</taxon>
        <taxon>Caenorhabditis</taxon>
    </lineage>
</organism>
<dbReference type="AlphaFoldDB" id="A0A6A5HB38"/>
<dbReference type="EMBL" id="WUAV01000002">
    <property type="protein sequence ID" value="KAF1764091.1"/>
    <property type="molecule type" value="Genomic_DNA"/>
</dbReference>
<evidence type="ECO:0000256" key="1">
    <source>
        <dbReference type="SAM" id="Coils"/>
    </source>
</evidence>
<gene>
    <name evidence="3" type="ORF">GCK72_004037</name>
</gene>
<dbReference type="Proteomes" id="UP000483820">
    <property type="component" value="Chromosome II"/>
</dbReference>
<dbReference type="GeneID" id="78773780"/>
<evidence type="ECO:0000259" key="2">
    <source>
        <dbReference type="PROSITE" id="PS50217"/>
    </source>
</evidence>
<dbReference type="CTD" id="78773780"/>
<dbReference type="InterPro" id="IPR004827">
    <property type="entry name" value="bZIP"/>
</dbReference>
<comment type="caution">
    <text evidence="3">The sequence shown here is derived from an EMBL/GenBank/DDBJ whole genome shotgun (WGS) entry which is preliminary data.</text>
</comment>
<dbReference type="SUPFAM" id="SSF57959">
    <property type="entry name" value="Leucine zipper domain"/>
    <property type="match status" value="1"/>
</dbReference>
<dbReference type="PROSITE" id="PS50217">
    <property type="entry name" value="BZIP"/>
    <property type="match status" value="1"/>
</dbReference>
<keyword evidence="1" id="KW-0175">Coiled coil</keyword>
<proteinExistence type="predicted"/>
<sequence>MEIIFSDGPFYRGASKRKSMTPEDLCDQPRGKEMKVEIVKDEMPSMEKEVVKLEPVEQESDRPPHLFPMISNNGVNPQEIPYLPLESAFEELEKRIRIFTEKLQEGCRMMKESQRIAYVNELENSKMWAPIVENLWNYGYQENAHYHQHHYPSAHHTERFQTLSCPSDVPIDTSYCNNMSPTYQDLGHDLSPQFWCAEVDCAYERCATRVIPRGQSIYFRHDEGIHEASPVNDNLKNNDWEVKKAFRKEQSKVASARYRVKKKAKRQELLDQLEAEEKRNARLKRKFAQLEKDVAEARFHLKLSHK</sequence>
<dbReference type="InterPro" id="IPR046347">
    <property type="entry name" value="bZIP_sf"/>
</dbReference>